<dbReference type="Pfam" id="PF00652">
    <property type="entry name" value="Ricin_B_lectin"/>
    <property type="match status" value="1"/>
</dbReference>
<keyword evidence="2 11" id="KW-0808">Transferase</keyword>
<accession>U6KUI2</accession>
<keyword evidence="5" id="KW-1015">Disulfide bond</keyword>
<evidence type="ECO:0000256" key="3">
    <source>
        <dbReference type="ARBA" id="ARBA00022734"/>
    </source>
</evidence>
<dbReference type="Gene3D" id="3.90.550.10">
    <property type="entry name" value="Spore Coat Polysaccharide Biosynthesis Protein SpsA, Chain A"/>
    <property type="match status" value="1"/>
</dbReference>
<evidence type="ECO:0000256" key="1">
    <source>
        <dbReference type="ARBA" id="ARBA00004323"/>
    </source>
</evidence>
<reference evidence="11" key="1">
    <citation type="submission" date="2013-10" db="EMBL/GenBank/DDBJ databases">
        <title>Genomic analysis of the causative agents of coccidiosis in chickens.</title>
        <authorList>
            <person name="Reid A.J."/>
            <person name="Blake D."/>
            <person name="Billington K."/>
            <person name="Browne H."/>
            <person name="Dunn M."/>
            <person name="Hung S."/>
            <person name="Kawahara F."/>
            <person name="Miranda-Saavedra D."/>
            <person name="Mourier T."/>
            <person name="Nagra H."/>
            <person name="Otto T.D."/>
            <person name="Rawlings N."/>
            <person name="Sanchez A."/>
            <person name="Sanders M."/>
            <person name="Subramaniam C."/>
            <person name="Tay Y."/>
            <person name="Dear P."/>
            <person name="Doerig C."/>
            <person name="Gruber A."/>
            <person name="Parkinson J."/>
            <person name="Shirley M."/>
            <person name="Wan K.L."/>
            <person name="Berriman M."/>
            <person name="Tomley F."/>
            <person name="Pain A."/>
        </authorList>
    </citation>
    <scope>NUCLEOTIDE SEQUENCE [LARGE SCALE GENOMIC DNA]</scope>
    <source>
        <strain evidence="11">Houghton</strain>
    </source>
</reference>
<dbReference type="GO" id="GO:0000139">
    <property type="term" value="C:Golgi membrane"/>
    <property type="evidence" value="ECO:0007669"/>
    <property type="project" value="UniProtKB-SubCell"/>
</dbReference>
<keyword evidence="3" id="KW-0430">Lectin</keyword>
<dbReference type="VEuPathDB" id="ToxoDB:ETH2_1540200"/>
<dbReference type="PROSITE" id="PS50231">
    <property type="entry name" value="RICIN_B_LECTIN"/>
    <property type="match status" value="2"/>
</dbReference>
<keyword evidence="7" id="KW-0472">Membrane</keyword>
<feature type="domain" description="Ricin B lectin" evidence="9">
    <location>
        <begin position="586"/>
        <end position="714"/>
    </location>
</feature>
<dbReference type="EMBL" id="HG675649">
    <property type="protein sequence ID" value="CDJ41616.1"/>
    <property type="molecule type" value="Genomic_DNA"/>
</dbReference>
<dbReference type="InterPro" id="IPR001173">
    <property type="entry name" value="Glyco_trans_2-like"/>
</dbReference>
<feature type="domain" description="Glycosyltransferase 2-like" evidence="8">
    <location>
        <begin position="274"/>
        <end position="413"/>
    </location>
</feature>
<sequence>MMLNGARHKGFLPMLHSKSRNGVPSSLGGRRTRSSQPQQSAGGGPHQTESTGLPSNSSRAPRRGFRWWRWPFLRLLNQPRACNFPWRCLAVFLLLLLCVTVQVFLFMHVTRNAHAYLVSTPILKSFQAPQTSLPVSGPVDPELQRLLEEYGAAAKAQPYVGNEAYLQSLRPRSRGWLNSMAVFPGSSSSSSSSSLHGKLGVDSVRGPLWVPAEMPEPIDSPSVNKTEELKSGGGFYLKLSDALPLDRKPPDSRDPSCLKIEYDLQDLSDSLDASIIITYHNEPMSTLLRSIHSILNFTPPPLIRELILVDDFSNSTALLPGGELDEYLPYLPKTKLIRLESRSGIVPARMRGVRASKAPVVVILDSHIEVNEGWLEPQLARIRESPKSFVFPQTLSIVSTDFSHTKDSGIGCTVSFDWNVQEKSQASGFWGTTDAIPSPMHGGGLVAFRKDTFYEIGGYDEGFSMWGAENVELSFRIWMCGARLECAPCAAVYHIFRSGGTGYSLPPGSVWKNRVRTAQLWMDDYFPLAAAFNSFHLAHPEPDLPDMTKMLELKKRLNCKDMKWFLKNVDTKHEFQDLGTALAGLGDIRSEKYPHLCLDSMGETDVGKNVGLYNCHGQLGNQGFLLVNENHHLRLMGIGKVSRSRLCLTPPGVLEKCTKPEKVSFMEFDSENKTIKWTQEGEFKNHCLTIEQTQPDGKHELAWRPCAVGGPQQQQQQQQQQWRWPPFPSSLYSPRQLKKGFKELRALEEARELATEIRNAKHNNFCLDALQNRQHNSPLGVFWCHGALGTQGFTYLP</sequence>
<dbReference type="InterPro" id="IPR029044">
    <property type="entry name" value="Nucleotide-diphossugar_trans"/>
</dbReference>
<comment type="subcellular location">
    <subcellularLocation>
        <location evidence="1">Golgi apparatus membrane</location>
        <topology evidence="1">Single-pass type II membrane protein</topology>
    </subcellularLocation>
</comment>
<dbReference type="PANTHER" id="PTHR11675">
    <property type="entry name" value="N-ACETYLGALACTOSAMINYLTRANSFERASE"/>
    <property type="match status" value="1"/>
</dbReference>
<feature type="compositionally biased region" description="Polar residues" evidence="6">
    <location>
        <begin position="47"/>
        <end position="58"/>
    </location>
</feature>
<organism evidence="11 12">
    <name type="scientific">Eimeria tenella</name>
    <name type="common">Coccidian parasite</name>
    <dbReference type="NCBI Taxonomy" id="5802"/>
    <lineage>
        <taxon>Eukaryota</taxon>
        <taxon>Sar</taxon>
        <taxon>Alveolata</taxon>
        <taxon>Apicomplexa</taxon>
        <taxon>Conoidasida</taxon>
        <taxon>Coccidia</taxon>
        <taxon>Eucoccidiorida</taxon>
        <taxon>Eimeriorina</taxon>
        <taxon>Eimeriidae</taxon>
        <taxon>Eimeria</taxon>
    </lineage>
</organism>
<dbReference type="VEuPathDB" id="ToxoDB:ETH_00002780"/>
<gene>
    <name evidence="11" type="ORF">ETH_00002780</name>
</gene>
<dbReference type="GO" id="GO:0004653">
    <property type="term" value="F:polypeptide N-acetylgalactosaminyltransferase activity"/>
    <property type="evidence" value="ECO:0007669"/>
    <property type="project" value="TreeGrafter"/>
</dbReference>
<keyword evidence="7" id="KW-1133">Transmembrane helix</keyword>
<evidence type="ECO:0000259" key="9">
    <source>
        <dbReference type="Pfam" id="PF00652"/>
    </source>
</evidence>
<dbReference type="SUPFAM" id="SSF50370">
    <property type="entry name" value="Ricin B-like lectins"/>
    <property type="match status" value="1"/>
</dbReference>
<keyword evidence="12" id="KW-1185">Reference proteome</keyword>
<evidence type="ECO:0000259" key="8">
    <source>
        <dbReference type="Pfam" id="PF00535"/>
    </source>
</evidence>
<dbReference type="RefSeq" id="XP_013232366.1">
    <property type="nucleotide sequence ID" value="XM_013376912.1"/>
</dbReference>
<protein>
    <submittedName>
        <fullName evidence="11">N-acetylgalactosaminyl transferase</fullName>
    </submittedName>
</protein>
<name>U6KUI2_EIMTE</name>
<dbReference type="InterPro" id="IPR027791">
    <property type="entry name" value="Galactosyl_T_C"/>
</dbReference>
<dbReference type="OMA" id="KPSEHCH"/>
<evidence type="ECO:0000256" key="5">
    <source>
        <dbReference type="ARBA" id="ARBA00023157"/>
    </source>
</evidence>
<dbReference type="Gene3D" id="2.80.10.50">
    <property type="match status" value="2"/>
</dbReference>
<proteinExistence type="predicted"/>
<evidence type="ECO:0000256" key="7">
    <source>
        <dbReference type="SAM" id="Phobius"/>
    </source>
</evidence>
<evidence type="ECO:0000256" key="4">
    <source>
        <dbReference type="ARBA" id="ARBA00023034"/>
    </source>
</evidence>
<keyword evidence="7" id="KW-0812">Transmembrane</keyword>
<dbReference type="SUPFAM" id="SSF53448">
    <property type="entry name" value="Nucleotide-diphospho-sugar transferases"/>
    <property type="match status" value="1"/>
</dbReference>
<reference evidence="11" key="2">
    <citation type="submission" date="2013-10" db="EMBL/GenBank/DDBJ databases">
        <authorList>
            <person name="Aslett M."/>
        </authorList>
    </citation>
    <scope>NUCLEOTIDE SEQUENCE [LARGE SCALE GENOMIC DNA]</scope>
    <source>
        <strain evidence="11">Houghton</strain>
    </source>
</reference>
<dbReference type="Proteomes" id="UP000030747">
    <property type="component" value="Unassembled WGS sequence"/>
</dbReference>
<evidence type="ECO:0000259" key="10">
    <source>
        <dbReference type="Pfam" id="PF02709"/>
    </source>
</evidence>
<feature type="transmembrane region" description="Helical" evidence="7">
    <location>
        <begin position="84"/>
        <end position="107"/>
    </location>
</feature>
<feature type="region of interest" description="Disordered" evidence="6">
    <location>
        <begin position="15"/>
        <end position="60"/>
    </location>
</feature>
<evidence type="ECO:0000313" key="11">
    <source>
        <dbReference type="EMBL" id="CDJ41616.1"/>
    </source>
</evidence>
<dbReference type="Pfam" id="PF02709">
    <property type="entry name" value="Glyco_transf_7C"/>
    <property type="match status" value="1"/>
</dbReference>
<evidence type="ECO:0000313" key="12">
    <source>
        <dbReference type="Proteomes" id="UP000030747"/>
    </source>
</evidence>
<feature type="domain" description="Galactosyltransferase C-terminal" evidence="10">
    <location>
        <begin position="442"/>
        <end position="495"/>
    </location>
</feature>
<dbReference type="Pfam" id="PF00535">
    <property type="entry name" value="Glycos_transf_2"/>
    <property type="match status" value="1"/>
</dbReference>
<dbReference type="GO" id="GO:0006493">
    <property type="term" value="P:protein O-linked glycosylation"/>
    <property type="evidence" value="ECO:0007669"/>
    <property type="project" value="TreeGrafter"/>
</dbReference>
<keyword evidence="4" id="KW-0333">Golgi apparatus</keyword>
<dbReference type="AlphaFoldDB" id="U6KUI2"/>
<evidence type="ECO:0000256" key="6">
    <source>
        <dbReference type="SAM" id="MobiDB-lite"/>
    </source>
</evidence>
<evidence type="ECO:0000256" key="2">
    <source>
        <dbReference type="ARBA" id="ARBA00022679"/>
    </source>
</evidence>
<dbReference type="OrthoDB" id="9982049at2759"/>
<dbReference type="InterPro" id="IPR000772">
    <property type="entry name" value="Ricin_B_lectin"/>
</dbReference>
<dbReference type="InterPro" id="IPR035992">
    <property type="entry name" value="Ricin_B-like_lectins"/>
</dbReference>
<dbReference type="GO" id="GO:0030246">
    <property type="term" value="F:carbohydrate binding"/>
    <property type="evidence" value="ECO:0007669"/>
    <property type="project" value="UniProtKB-KW"/>
</dbReference>
<dbReference type="PANTHER" id="PTHR11675:SF126">
    <property type="entry name" value="RICIN B LECTIN DOMAIN-CONTAINING PROTEIN"/>
    <property type="match status" value="1"/>
</dbReference>
<dbReference type="GeneID" id="25249769"/>